<dbReference type="GO" id="GO:0006355">
    <property type="term" value="P:regulation of DNA-templated transcription"/>
    <property type="evidence" value="ECO:0007669"/>
    <property type="project" value="InterPro"/>
</dbReference>
<organism evidence="1">
    <name type="scientific">Thermoleptolyngbya oregonensis NK1-22</name>
    <dbReference type="NCBI Taxonomy" id="2547457"/>
    <lineage>
        <taxon>Bacteria</taxon>
        <taxon>Bacillati</taxon>
        <taxon>Cyanobacteriota</taxon>
        <taxon>Cyanophyceae</taxon>
        <taxon>Oculatellales</taxon>
        <taxon>Oculatellaceae</taxon>
        <taxon>Thermoleptolyngbya</taxon>
    </lineage>
</organism>
<reference evidence="1" key="1">
    <citation type="submission" date="2020-05" db="EMBL/GenBank/DDBJ databases">
        <authorList>
            <person name="Zhu T."/>
            <person name="Keshari N."/>
            <person name="Lu X."/>
        </authorList>
    </citation>
    <scope>NUCLEOTIDE SEQUENCE</scope>
    <source>
        <strain evidence="1">NK1-22</strain>
    </source>
</reference>
<dbReference type="EMBL" id="CP053540">
    <property type="protein sequence ID" value="WOB45494.1"/>
    <property type="molecule type" value="Genomic_DNA"/>
</dbReference>
<dbReference type="KEGG" id="tog:HNI00_21930"/>
<evidence type="ECO:0000313" key="1">
    <source>
        <dbReference type="EMBL" id="WOB45494.1"/>
    </source>
</evidence>
<dbReference type="AlphaFoldDB" id="A0AA96Y847"/>
<accession>A0AA96Y847</accession>
<protein>
    <submittedName>
        <fullName evidence="1">Ribbon-helix-helix protein, CopG family</fullName>
    </submittedName>
</protein>
<sequence length="65" mass="7234">MSLFENVATDKARIVAYCTHDMKRKLEKLADLRFRSVSNLIEAVLAEEIARAEASGELPPSDQGK</sequence>
<name>A0AA96Y847_9CYAN</name>
<proteinExistence type="predicted"/>
<dbReference type="RefSeq" id="WP_316789521.1">
    <property type="nucleotide sequence ID" value="NZ_CP053540.1"/>
</dbReference>
<gene>
    <name evidence="1" type="ORF">HNI00_21930</name>
</gene>